<dbReference type="Proteomes" id="UP000010474">
    <property type="component" value="Plasmid pANACY.02"/>
</dbReference>
<keyword evidence="2" id="KW-0614">Plasmid</keyword>
<feature type="coiled-coil region" evidence="1">
    <location>
        <begin position="32"/>
        <end position="59"/>
    </location>
</feature>
<keyword evidence="1" id="KW-0175">Coiled coil</keyword>
<proteinExistence type="predicted"/>
<accession>K9ZS69</accession>
<geneLocation type="plasmid" evidence="2 3">
    <name>pANACY.02</name>
</geneLocation>
<evidence type="ECO:0000256" key="1">
    <source>
        <dbReference type="SAM" id="Coils"/>
    </source>
</evidence>
<sequence length="762" mass="87158">MFDERVTQLATAYQKTVDHIIDELQITASVLAELVQALIDKVRAKLKQEQEQLFEIEVQVGSEKYRLVPDEEFPGAWKWESAEMSDVQAQNIAKQLMLTAADNFQEITDIVLANNNSSLAIIATIESGDKLTVYQQDNQGKCRHNWVTENLETEEIIAVVYEPIIRDLPPSQNSTDNIREIKEDLTKIVDELLGQLFGIQDIKSEVVDNFTESESPTAAVSSRENIELENEFTPILDLPFEEETFVFWDEDTPLPEPPVDDSPEWDDARDIPIAETTYTEEENQYNFTDKQVSTNEIKTEETVTETIPEVDAFREEKSAKFVETTEEETETPKRKVAFTPNYNRVVSSPTVTSQNQQWIREVEVPIKKDVAASWQKVLGLNWLKMRHNLKLENAKIAQTAVELLKAYGETLADGSRIYRSDAFVIRKEGEKYSIHHRHDELSNFSHSLMEFTVNSRQDIKVKVPPTQMLAVERQEFLMVGEKISGEKKLPQLQNADIRDIANQLGSLAPAGTFATLESFRKTEVLGLLNSALQQAKTDILTIGEYTISRSRDVEAGVAHLQLYKTNHQGEQEEMVSFTLQKTAEGIIKQVDYLNISDWDLTQLKFISRNAHLFDLEKYGLVDKARDGSKEVKNIADIPVPLHPALKKVWQQVERDNSHINSSLINVEEVKADIRDKLEKSQEMLSVGEQRELYFKLLVLQNLKDDDLLNKIPPLREIMNDLEKWRKEIIANKYTPKTSILRQNIDASMKFNTSSREVSKLSL</sequence>
<organism evidence="2 3">
    <name type="scientific">Anabaena cylindrica (strain ATCC 27899 / PCC 7122)</name>
    <dbReference type="NCBI Taxonomy" id="272123"/>
    <lineage>
        <taxon>Bacteria</taxon>
        <taxon>Bacillati</taxon>
        <taxon>Cyanobacteriota</taxon>
        <taxon>Cyanophyceae</taxon>
        <taxon>Nostocales</taxon>
        <taxon>Nostocaceae</taxon>
        <taxon>Anabaena</taxon>
    </lineage>
</organism>
<dbReference type="HOGENOM" id="CLU_340372_0_0_3"/>
<dbReference type="OrthoDB" id="503213at2"/>
<name>K9ZS69_ANACC</name>
<dbReference type="RefSeq" id="WP_015364342.1">
    <property type="nucleotide sequence ID" value="NC_020157.1"/>
</dbReference>
<dbReference type="KEGG" id="acy:Anacy_5900"/>
<gene>
    <name evidence="2" type="ordered locus">Anacy_5900</name>
</gene>
<dbReference type="PATRIC" id="fig|272123.3.peg.6405"/>
<keyword evidence="3" id="KW-1185">Reference proteome</keyword>
<protein>
    <submittedName>
        <fullName evidence="2">Uncharacterized protein</fullName>
    </submittedName>
</protein>
<dbReference type="EMBL" id="CP003661">
    <property type="protein sequence ID" value="AFZ61190.1"/>
    <property type="molecule type" value="Genomic_DNA"/>
</dbReference>
<reference evidence="3" key="1">
    <citation type="journal article" date="2013" name="Proc. Natl. Acad. Sci. U.S.A.">
        <title>Improving the coverage of the cyanobacterial phylum using diversity-driven genome sequencing.</title>
        <authorList>
            <person name="Shih P.M."/>
            <person name="Wu D."/>
            <person name="Latifi A."/>
            <person name="Axen S.D."/>
            <person name="Fewer D.P."/>
            <person name="Talla E."/>
            <person name="Calteau A."/>
            <person name="Cai F."/>
            <person name="Tandeau de Marsac N."/>
            <person name="Rippka R."/>
            <person name="Herdman M."/>
            <person name="Sivonen K."/>
            <person name="Coursin T."/>
            <person name="Laurent T."/>
            <person name="Goodwin L."/>
            <person name="Nolan M."/>
            <person name="Davenport K.W."/>
            <person name="Han C.S."/>
            <person name="Rubin E.M."/>
            <person name="Eisen J.A."/>
            <person name="Woyke T."/>
            <person name="Gugger M."/>
            <person name="Kerfeld C.A."/>
        </authorList>
    </citation>
    <scope>NUCLEOTIDE SEQUENCE [LARGE SCALE GENOMIC DNA]</scope>
    <source>
        <strain evidence="3">ATCC 27899 / PCC 7122</strain>
    </source>
</reference>
<dbReference type="AlphaFoldDB" id="K9ZS69"/>
<evidence type="ECO:0000313" key="2">
    <source>
        <dbReference type="EMBL" id="AFZ61190.1"/>
    </source>
</evidence>
<evidence type="ECO:0000313" key="3">
    <source>
        <dbReference type="Proteomes" id="UP000010474"/>
    </source>
</evidence>